<gene>
    <name evidence="1" type="ORF">HOV93_09790</name>
</gene>
<sequence>MLVVFNQVLRSTNPHDHWHACESLFKIGQTGDKRLLLPYFADDSQPIKQLLAAAVLTNGDHPTAKQKIRALVDAEAENVAGIAAWILTVHGDASDVDRLRARRKQIESAKYRFFFTAAVAMQGDLDSIGLLQKGLQSEDTAIRVYAAEFCGRAGIEASRDDLLLLLQDEDLDVRIRAAQALLLIDRPSRRCRVLRRRCARRW</sequence>
<reference evidence="1 2" key="1">
    <citation type="submission" date="2020-05" db="EMBL/GenBank/DDBJ databases">
        <title>Bremerella alba sp. nov., a novel planctomycete isolated from the surface of the macroalga Fucus spiralis.</title>
        <authorList>
            <person name="Godinho O."/>
            <person name="Botelho R."/>
            <person name="Albuquerque L."/>
            <person name="Wiegand S."/>
            <person name="Da Costa M.S."/>
            <person name="Lobo-Da-Cunha A."/>
            <person name="Jogler C."/>
            <person name="Lage O.M."/>
        </authorList>
    </citation>
    <scope>NUCLEOTIDE SEQUENCE [LARGE SCALE GENOMIC DNA]</scope>
    <source>
        <strain evidence="1 2">FF15</strain>
    </source>
</reference>
<dbReference type="EMBL" id="JABRWO010000002">
    <property type="protein sequence ID" value="MBA2113826.1"/>
    <property type="molecule type" value="Genomic_DNA"/>
</dbReference>
<dbReference type="Pfam" id="PF13646">
    <property type="entry name" value="HEAT_2"/>
    <property type="match status" value="1"/>
</dbReference>
<dbReference type="InterPro" id="IPR011989">
    <property type="entry name" value="ARM-like"/>
</dbReference>
<name>A0A7V9A6D3_9BACT</name>
<keyword evidence="2" id="KW-1185">Reference proteome</keyword>
<evidence type="ECO:0008006" key="3">
    <source>
        <dbReference type="Google" id="ProtNLM"/>
    </source>
</evidence>
<evidence type="ECO:0000313" key="1">
    <source>
        <dbReference type="EMBL" id="MBA2113826.1"/>
    </source>
</evidence>
<proteinExistence type="predicted"/>
<dbReference type="SUPFAM" id="SSF48371">
    <property type="entry name" value="ARM repeat"/>
    <property type="match status" value="1"/>
</dbReference>
<comment type="caution">
    <text evidence="1">The sequence shown here is derived from an EMBL/GenBank/DDBJ whole genome shotgun (WGS) entry which is preliminary data.</text>
</comment>
<protein>
    <recommendedName>
        <fullName evidence="3">HEAT repeat domain-containing protein</fullName>
    </recommendedName>
</protein>
<evidence type="ECO:0000313" key="2">
    <source>
        <dbReference type="Proteomes" id="UP000551616"/>
    </source>
</evidence>
<dbReference type="Proteomes" id="UP000551616">
    <property type="component" value="Unassembled WGS sequence"/>
</dbReference>
<organism evidence="1 2">
    <name type="scientific">Bremerella alba</name>
    <dbReference type="NCBI Taxonomy" id="980252"/>
    <lineage>
        <taxon>Bacteria</taxon>
        <taxon>Pseudomonadati</taxon>
        <taxon>Planctomycetota</taxon>
        <taxon>Planctomycetia</taxon>
        <taxon>Pirellulales</taxon>
        <taxon>Pirellulaceae</taxon>
        <taxon>Bremerella</taxon>
    </lineage>
</organism>
<dbReference type="AlphaFoldDB" id="A0A7V9A6D3"/>
<dbReference type="InterPro" id="IPR016024">
    <property type="entry name" value="ARM-type_fold"/>
</dbReference>
<accession>A0A7V9A6D3</accession>
<dbReference type="Gene3D" id="1.25.10.10">
    <property type="entry name" value="Leucine-rich Repeat Variant"/>
    <property type="match status" value="1"/>
</dbReference>